<sequence length="168" mass="18647">MTIQKGDQIPYGEHFTSLPEEGSDVLTHSVKDLFAGKKVVLFGLPGAFTTICSNKHLPEYGLHYDSFKEKGIDAIYCTAVNDPFVMRAWSQNYDIKDKVEVISDGDCSFHEKIGLTQVMPGLGVRSLRYSMYVDDGVVKVLNIEEPGPSSYKISGPNHMLKDLEELGV</sequence>
<dbReference type="InterPro" id="IPR013740">
    <property type="entry name" value="Redoxin"/>
</dbReference>
<evidence type="ECO:0000313" key="9">
    <source>
        <dbReference type="Proteomes" id="UP001479436"/>
    </source>
</evidence>
<evidence type="ECO:0000313" key="8">
    <source>
        <dbReference type="EMBL" id="KAK9670990.1"/>
    </source>
</evidence>
<evidence type="ECO:0000256" key="5">
    <source>
        <dbReference type="ARBA" id="ARBA00023284"/>
    </source>
</evidence>
<dbReference type="InterPro" id="IPR013766">
    <property type="entry name" value="Thioredoxin_domain"/>
</dbReference>
<evidence type="ECO:0000256" key="6">
    <source>
        <dbReference type="RuleBase" id="RU366011"/>
    </source>
</evidence>
<keyword evidence="2 6" id="KW-0575">Peroxidase</keyword>
<dbReference type="Pfam" id="PF08534">
    <property type="entry name" value="Redoxin"/>
    <property type="match status" value="1"/>
</dbReference>
<comment type="caution">
    <text evidence="8">The sequence shown here is derived from an EMBL/GenBank/DDBJ whole genome shotgun (WGS) entry which is preliminary data.</text>
</comment>
<evidence type="ECO:0000256" key="1">
    <source>
        <dbReference type="ARBA" id="ARBA00010505"/>
    </source>
</evidence>
<dbReference type="Gene3D" id="3.40.30.10">
    <property type="entry name" value="Glutaredoxin"/>
    <property type="match status" value="1"/>
</dbReference>
<evidence type="ECO:0000256" key="3">
    <source>
        <dbReference type="ARBA" id="ARBA00022862"/>
    </source>
</evidence>
<dbReference type="CDD" id="cd03013">
    <property type="entry name" value="PRX5_like"/>
    <property type="match status" value="1"/>
</dbReference>
<dbReference type="SUPFAM" id="SSF52833">
    <property type="entry name" value="Thioredoxin-like"/>
    <property type="match status" value="1"/>
</dbReference>
<dbReference type="Proteomes" id="UP001479436">
    <property type="component" value="Unassembled WGS sequence"/>
</dbReference>
<keyword evidence="3 6" id="KW-0049">Antioxidant</keyword>
<keyword evidence="9" id="KW-1185">Reference proteome</keyword>
<dbReference type="PANTHER" id="PTHR10430">
    <property type="entry name" value="PEROXIREDOXIN"/>
    <property type="match status" value="1"/>
</dbReference>
<comment type="similarity">
    <text evidence="1 6">Belongs to the peroxiredoxin family. Prx5 subfamily.</text>
</comment>
<evidence type="ECO:0000259" key="7">
    <source>
        <dbReference type="PROSITE" id="PS51352"/>
    </source>
</evidence>
<comment type="function">
    <text evidence="6">Thiol-specific peroxidase that catalyzes the reduction of hydrogen peroxide and organic hydroperoxides to water and alcohols, respectively. Plays a role in cell protection against oxidative stress by detoxifying peroxides.</text>
</comment>
<organism evidence="8 9">
    <name type="scientific">Basidiobolus ranarum</name>
    <dbReference type="NCBI Taxonomy" id="34480"/>
    <lineage>
        <taxon>Eukaryota</taxon>
        <taxon>Fungi</taxon>
        <taxon>Fungi incertae sedis</taxon>
        <taxon>Zoopagomycota</taxon>
        <taxon>Entomophthoromycotina</taxon>
        <taxon>Basidiobolomycetes</taxon>
        <taxon>Basidiobolales</taxon>
        <taxon>Basidiobolaceae</taxon>
        <taxon>Basidiobolus</taxon>
    </lineage>
</organism>
<dbReference type="InterPro" id="IPR037944">
    <property type="entry name" value="PRX5-like"/>
</dbReference>
<dbReference type="PANTHER" id="PTHR10430:SF16">
    <property type="entry name" value="PEROXIREDOXIN-5, MITOCHONDRIAL"/>
    <property type="match status" value="1"/>
</dbReference>
<evidence type="ECO:0000256" key="4">
    <source>
        <dbReference type="ARBA" id="ARBA00023002"/>
    </source>
</evidence>
<keyword evidence="5 6" id="KW-0676">Redox-active center</keyword>
<accession>A0ABR2VKQ6</accession>
<dbReference type="InterPro" id="IPR036249">
    <property type="entry name" value="Thioredoxin-like_sf"/>
</dbReference>
<feature type="domain" description="Thioredoxin" evidence="7">
    <location>
        <begin position="3"/>
        <end position="168"/>
    </location>
</feature>
<keyword evidence="4 6" id="KW-0560">Oxidoreductase</keyword>
<proteinExistence type="inferred from homology"/>
<dbReference type="PROSITE" id="PS51352">
    <property type="entry name" value="THIOREDOXIN_2"/>
    <property type="match status" value="1"/>
</dbReference>
<protein>
    <submittedName>
        <fullName evidence="8">Peroxiredoxin type-2</fullName>
    </submittedName>
</protein>
<gene>
    <name evidence="8" type="primary">AHP1_6</name>
    <name evidence="8" type="ORF">K7432_017138</name>
</gene>
<dbReference type="EMBL" id="JASJQH010010257">
    <property type="protein sequence ID" value="KAK9670990.1"/>
    <property type="molecule type" value="Genomic_DNA"/>
</dbReference>
<name>A0ABR2VKQ6_9FUNG</name>
<evidence type="ECO:0000256" key="2">
    <source>
        <dbReference type="ARBA" id="ARBA00022559"/>
    </source>
</evidence>
<reference evidence="8 9" key="1">
    <citation type="submission" date="2023-04" db="EMBL/GenBank/DDBJ databases">
        <title>Genome of Basidiobolus ranarum AG-B5.</title>
        <authorList>
            <person name="Stajich J.E."/>
            <person name="Carter-House D."/>
            <person name="Gryganskyi A."/>
        </authorList>
    </citation>
    <scope>NUCLEOTIDE SEQUENCE [LARGE SCALE GENOMIC DNA]</scope>
    <source>
        <strain evidence="8 9">AG-B5</strain>
    </source>
</reference>